<proteinExistence type="predicted"/>
<evidence type="ECO:0008006" key="4">
    <source>
        <dbReference type="Google" id="ProtNLM"/>
    </source>
</evidence>
<dbReference type="InterPro" id="IPR023614">
    <property type="entry name" value="Porin_dom_sf"/>
</dbReference>
<dbReference type="STRING" id="632955.GCA_000829675_02029"/>
<dbReference type="InterPro" id="IPR050298">
    <property type="entry name" value="Gram-neg_bact_OMP"/>
</dbReference>
<dbReference type="HOGENOM" id="CLU_061111_0_0_6"/>
<evidence type="ECO:0000256" key="1">
    <source>
        <dbReference type="ARBA" id="ARBA00022729"/>
    </source>
</evidence>
<dbReference type="EMBL" id="ATGI01000010">
    <property type="protein sequence ID" value="EPF75949.1"/>
    <property type="molecule type" value="Genomic_DNA"/>
</dbReference>
<dbReference type="RefSeq" id="WP_016655587.1">
    <property type="nucleotide sequence ID" value="NZ_KE340352.1"/>
</dbReference>
<dbReference type="Proteomes" id="UP000014568">
    <property type="component" value="Unassembled WGS sequence"/>
</dbReference>
<dbReference type="PATRIC" id="fig|421052.3.peg.1150"/>
<dbReference type="PANTHER" id="PTHR34501">
    <property type="entry name" value="PROTEIN YDDL-RELATED"/>
    <property type="match status" value="1"/>
</dbReference>
<sequence length="384" mass="44702">MLKKTLVIGFFTILTLKTTSVYAEVVLLQQDKIFSDQDSLTLKTHGSMRLQALNFDQYNSSNESQKYRRDGYSAGSRMYFNLNYKLNENTQLIAEYQNYFNLPKIFDWEGHYAKSDENFTTIQAYAGIENSQYGTLKFGKMYSIYHDVVGAKTDLWDYDMLGQVSTWSPFSFFDGTLLSSRTLRYEKKNKYVDFYAAYLFGDETSKNNLQYKLKSGEELAADIHLSKNLSLGVSYKHNDVSLFDSNNRHDLSQEAIATALYYFNGEWMWGLGAGWYKNLVPNNSALQQPTPDSLKLYLDTEAYGLEYYLGYKFKIHNHAIQSVQPYVMGDYIKYTQGDDFSRKDYGVGVAFRFDYGMGFDYERLYTSDNKGTPNLHLFRLRYQW</sequence>
<keyword evidence="3" id="KW-1185">Reference proteome</keyword>
<dbReference type="AlphaFoldDB" id="S3NNV4"/>
<evidence type="ECO:0000313" key="3">
    <source>
        <dbReference type="Proteomes" id="UP000014568"/>
    </source>
</evidence>
<accession>S3NNV4</accession>
<organism evidence="2 3">
    <name type="scientific">Acinetobacter rudis CIP 110305</name>
    <dbReference type="NCBI Taxonomy" id="421052"/>
    <lineage>
        <taxon>Bacteria</taxon>
        <taxon>Pseudomonadati</taxon>
        <taxon>Pseudomonadota</taxon>
        <taxon>Gammaproteobacteria</taxon>
        <taxon>Moraxellales</taxon>
        <taxon>Moraxellaceae</taxon>
        <taxon>Acinetobacter</taxon>
    </lineage>
</organism>
<gene>
    <name evidence="2" type="ORF">F945_01169</name>
</gene>
<protein>
    <recommendedName>
        <fullName evidence="4">Porin domain-containing protein</fullName>
    </recommendedName>
</protein>
<evidence type="ECO:0000313" key="2">
    <source>
        <dbReference type="EMBL" id="EPF75949.1"/>
    </source>
</evidence>
<name>S3NNV4_9GAMM</name>
<comment type="caution">
    <text evidence="2">The sequence shown here is derived from an EMBL/GenBank/DDBJ whole genome shotgun (WGS) entry which is preliminary data.</text>
</comment>
<dbReference type="eggNOG" id="COG3203">
    <property type="taxonomic scope" value="Bacteria"/>
</dbReference>
<reference evidence="2 3" key="1">
    <citation type="submission" date="2013-06" db="EMBL/GenBank/DDBJ databases">
        <title>The Genome Sequence of Acinetobacter rudis CIP 110305.</title>
        <authorList>
            <consortium name="The Broad Institute Genome Sequencing Platform"/>
            <consortium name="The Broad Institute Genome Sequencing Center for Infectious Disease"/>
            <person name="Cerqueira G."/>
            <person name="Feldgarden M."/>
            <person name="Courvalin P."/>
            <person name="Perichon B."/>
            <person name="Grillot-Courvalin C."/>
            <person name="Clermont D."/>
            <person name="Rocha E."/>
            <person name="Yoon E.-J."/>
            <person name="Nemec A."/>
            <person name="Young S.K."/>
            <person name="Zeng Q."/>
            <person name="Gargeya S."/>
            <person name="Fitzgerald M."/>
            <person name="Abouelleil A."/>
            <person name="Alvarado L."/>
            <person name="Berlin A.M."/>
            <person name="Chapman S.B."/>
            <person name="Dewar J."/>
            <person name="Goldberg J."/>
            <person name="Griggs A."/>
            <person name="Gujja S."/>
            <person name="Hansen M."/>
            <person name="Howarth C."/>
            <person name="Imamovic A."/>
            <person name="Larimer J."/>
            <person name="McCowan C."/>
            <person name="Murphy C."/>
            <person name="Pearson M."/>
            <person name="Priest M."/>
            <person name="Roberts A."/>
            <person name="Saif S."/>
            <person name="Shea T."/>
            <person name="Sykes S."/>
            <person name="Wortman J."/>
            <person name="Nusbaum C."/>
            <person name="Birren B."/>
        </authorList>
    </citation>
    <scope>NUCLEOTIDE SEQUENCE [LARGE SCALE GENOMIC DNA]</scope>
    <source>
        <strain evidence="2 3">CIP 110305</strain>
    </source>
</reference>
<dbReference type="Gene3D" id="2.40.160.10">
    <property type="entry name" value="Porin"/>
    <property type="match status" value="1"/>
</dbReference>
<dbReference type="SUPFAM" id="SSF56935">
    <property type="entry name" value="Porins"/>
    <property type="match status" value="1"/>
</dbReference>
<dbReference type="PANTHER" id="PTHR34501:SF2">
    <property type="entry name" value="OUTER MEMBRANE PORIN F-RELATED"/>
    <property type="match status" value="1"/>
</dbReference>
<dbReference type="OrthoDB" id="6674170at2"/>
<keyword evidence="1" id="KW-0732">Signal</keyword>